<organism evidence="2 3">
    <name type="scientific">Poecilia reticulata</name>
    <name type="common">Guppy</name>
    <name type="synonym">Acanthophacelus reticulatus</name>
    <dbReference type="NCBI Taxonomy" id="8081"/>
    <lineage>
        <taxon>Eukaryota</taxon>
        <taxon>Metazoa</taxon>
        <taxon>Chordata</taxon>
        <taxon>Craniata</taxon>
        <taxon>Vertebrata</taxon>
        <taxon>Euteleostomi</taxon>
        <taxon>Actinopterygii</taxon>
        <taxon>Neopterygii</taxon>
        <taxon>Teleostei</taxon>
        <taxon>Neoteleostei</taxon>
        <taxon>Acanthomorphata</taxon>
        <taxon>Ovalentaria</taxon>
        <taxon>Atherinomorphae</taxon>
        <taxon>Cyprinodontiformes</taxon>
        <taxon>Poeciliidae</taxon>
        <taxon>Poeciliinae</taxon>
        <taxon>Poecilia</taxon>
    </lineage>
</organism>
<dbReference type="PANTHER" id="PTHR47117:SF8">
    <property type="entry name" value="KINESIN FAMILY MEMBER 16B"/>
    <property type="match status" value="1"/>
</dbReference>
<dbReference type="Proteomes" id="UP000242638">
    <property type="component" value="Unassembled WGS sequence"/>
</dbReference>
<name>A0A3P9PCB8_POERE</name>
<dbReference type="GeneTree" id="ENSGT00940000173788"/>
<keyword evidence="3" id="KW-1185">Reference proteome</keyword>
<feature type="compositionally biased region" description="Polar residues" evidence="1">
    <location>
        <begin position="457"/>
        <end position="468"/>
    </location>
</feature>
<proteinExistence type="predicted"/>
<feature type="region of interest" description="Disordered" evidence="1">
    <location>
        <begin position="324"/>
        <end position="381"/>
    </location>
</feature>
<reference evidence="3" key="1">
    <citation type="submission" date="2013-11" db="EMBL/GenBank/DDBJ databases">
        <title>The genomic landscape of the Guanapo guppy.</title>
        <authorList>
            <person name="Kuenstner A."/>
            <person name="Dreyer C."/>
        </authorList>
    </citation>
    <scope>NUCLEOTIDE SEQUENCE</scope>
    <source>
        <strain evidence="3">Guanapo</strain>
    </source>
</reference>
<dbReference type="AlphaFoldDB" id="A0A3P9PCB8"/>
<evidence type="ECO:0000313" key="2">
    <source>
        <dbReference type="Ensembl" id="ENSPREP00000019348.1"/>
    </source>
</evidence>
<dbReference type="STRING" id="8081.ENSPREP00000019348"/>
<dbReference type="Ensembl" id="ENSPRET00000019554.1">
    <property type="protein sequence ID" value="ENSPREP00000019348.1"/>
    <property type="gene ID" value="ENSPREG00000013079.1"/>
</dbReference>
<dbReference type="PANTHER" id="PTHR47117">
    <property type="entry name" value="STAR-RELATED LIPID TRANSFER PROTEIN 9"/>
    <property type="match status" value="1"/>
</dbReference>
<sequence>MANKDFEVTERVTDNDRKRQEKAKHVCRSEAICSAIDLRISEVIKEHANSSGGMNKSQSLCILSSSACHFSSDCNESRWMRDQLKDERSEDVKEGKICADVHALITAEHLGSHMKRSTCHKGIGNLKGENALPQKVTDQASPKVNYMDYIPPRQSLPPHAAYQRMDAEKSHLNEKQSEAQHTPHCQDSPIHFASSDINPFVHQWQHSDSNQHCYKTPVFGSAADLSIKSPLLNSSEKCLVRCSSADNGLNGLNSPFNSHLSTYATNKGLSSTFSSIEDYRERVATQHRKAQAEACNRAINGSNNDVAGSGVNSSQVDEIMLVCSSEQESKTSKMQLQRRKMREHGTQTESRLGTIGNSSLKRKDRHKRSNSDVPLSQRSKVDIKKSSTWATMETMSAHLSKLIDSTSDLLGDVQGMRTGEVRKSSSRSSNSSHRSLLCSDPHGCGKKDRSFTRTSKRSGTVLQPSPGRSQDGDR</sequence>
<evidence type="ECO:0000313" key="3">
    <source>
        <dbReference type="Proteomes" id="UP000242638"/>
    </source>
</evidence>
<dbReference type="Bgee" id="ENSPREG00000013079">
    <property type="expression patterns" value="Expressed in caudal fin and 1 other cell type or tissue"/>
</dbReference>
<reference evidence="2" key="3">
    <citation type="submission" date="2025-09" db="UniProtKB">
        <authorList>
            <consortium name="Ensembl"/>
        </authorList>
    </citation>
    <scope>IDENTIFICATION</scope>
    <source>
        <strain evidence="2">Guanapo</strain>
    </source>
</reference>
<accession>A0A3P9PCB8</accession>
<evidence type="ECO:0000256" key="1">
    <source>
        <dbReference type="SAM" id="MobiDB-lite"/>
    </source>
</evidence>
<feature type="region of interest" description="Disordered" evidence="1">
    <location>
        <begin position="418"/>
        <end position="474"/>
    </location>
</feature>
<protein>
    <submittedName>
        <fullName evidence="2">Uncharacterized protein</fullName>
    </submittedName>
</protein>
<feature type="compositionally biased region" description="Low complexity" evidence="1">
    <location>
        <begin position="426"/>
        <end position="439"/>
    </location>
</feature>
<dbReference type="OMA" id="HICKSHA"/>
<feature type="compositionally biased region" description="Polar residues" evidence="1">
    <location>
        <begin position="347"/>
        <end position="359"/>
    </location>
</feature>
<reference evidence="2" key="2">
    <citation type="submission" date="2025-08" db="UniProtKB">
        <authorList>
            <consortium name="Ensembl"/>
        </authorList>
    </citation>
    <scope>IDENTIFICATION</scope>
    <source>
        <strain evidence="2">Guanapo</strain>
    </source>
</reference>